<dbReference type="GO" id="GO:0005739">
    <property type="term" value="C:mitochondrion"/>
    <property type="evidence" value="ECO:0007669"/>
    <property type="project" value="EnsemblFungi"/>
</dbReference>
<evidence type="ECO:0000256" key="8">
    <source>
        <dbReference type="ARBA" id="ARBA00022917"/>
    </source>
</evidence>
<dbReference type="CDD" id="cd00774">
    <property type="entry name" value="GlyRS-like_core"/>
    <property type="match status" value="1"/>
</dbReference>
<dbReference type="PANTHER" id="PTHR10745">
    <property type="entry name" value="GLYCYL-TRNA SYNTHETASE/DNA POLYMERASE SUBUNIT GAMMA-2"/>
    <property type="match status" value="1"/>
</dbReference>
<keyword evidence="9 12" id="KW-0030">Aminoacyl-tRNA synthetase</keyword>
<protein>
    <recommendedName>
        <fullName evidence="3">glycine--tRNA ligase</fullName>
        <ecNumber evidence="3">6.1.1.14</ecNumber>
    </recommendedName>
    <alternativeName>
        <fullName evidence="10">Diadenosine tetraphosphate synthetase</fullName>
    </alternativeName>
</protein>
<keyword evidence="4" id="KW-0963">Cytoplasm</keyword>
<dbReference type="Gene3D" id="3.30.40.230">
    <property type="match status" value="1"/>
</dbReference>
<keyword evidence="5" id="KW-0436">Ligase</keyword>
<dbReference type="InterPro" id="IPR002315">
    <property type="entry name" value="tRNA-synt_gly"/>
</dbReference>
<proteinExistence type="inferred from homology"/>
<gene>
    <name evidence="12" type="ORF">M427DRAFT_54186</name>
</gene>
<evidence type="ECO:0000256" key="10">
    <source>
        <dbReference type="ARBA" id="ARBA00030057"/>
    </source>
</evidence>
<organism evidence="12 13">
    <name type="scientific">Gonapodya prolifera (strain JEL478)</name>
    <name type="common">Monoblepharis prolifera</name>
    <dbReference type="NCBI Taxonomy" id="1344416"/>
    <lineage>
        <taxon>Eukaryota</taxon>
        <taxon>Fungi</taxon>
        <taxon>Fungi incertae sedis</taxon>
        <taxon>Chytridiomycota</taxon>
        <taxon>Chytridiomycota incertae sedis</taxon>
        <taxon>Monoblepharidomycetes</taxon>
        <taxon>Monoblepharidales</taxon>
        <taxon>Gonapodyaceae</taxon>
        <taxon>Gonapodya</taxon>
    </lineage>
</organism>
<dbReference type="STRING" id="1344416.A0A139AMG9"/>
<dbReference type="AlphaFoldDB" id="A0A139AMG9"/>
<dbReference type="SUPFAM" id="SSF52954">
    <property type="entry name" value="Class II aaRS ABD-related"/>
    <property type="match status" value="1"/>
</dbReference>
<keyword evidence="8" id="KW-0648">Protein biosynthesis</keyword>
<dbReference type="Proteomes" id="UP000070544">
    <property type="component" value="Unassembled WGS sequence"/>
</dbReference>
<name>A0A139AMG9_GONPJ</name>
<dbReference type="FunFam" id="3.30.930.10:FF:000158">
    <property type="entry name" value="Glycyl-tRNA synthetase"/>
    <property type="match status" value="1"/>
</dbReference>
<keyword evidence="7" id="KW-0067">ATP-binding</keyword>
<dbReference type="OMA" id="MEMQYFV"/>
<dbReference type="OrthoDB" id="57698at2759"/>
<dbReference type="SUPFAM" id="SSF55681">
    <property type="entry name" value="Class II aaRS and biotin synthetases"/>
    <property type="match status" value="1"/>
</dbReference>
<evidence type="ECO:0000256" key="9">
    <source>
        <dbReference type="ARBA" id="ARBA00023146"/>
    </source>
</evidence>
<evidence type="ECO:0000256" key="6">
    <source>
        <dbReference type="ARBA" id="ARBA00022741"/>
    </source>
</evidence>
<dbReference type="Pfam" id="PF03129">
    <property type="entry name" value="HGTP_anticodon"/>
    <property type="match status" value="1"/>
</dbReference>
<dbReference type="Gene3D" id="3.30.930.10">
    <property type="entry name" value="Bira Bifunctional Protein, Domain 2"/>
    <property type="match status" value="2"/>
</dbReference>
<dbReference type="FunFam" id="3.30.930.10:FF:000010">
    <property type="entry name" value="Glycyl-tRNA synthetase 1"/>
    <property type="match status" value="1"/>
</dbReference>
<evidence type="ECO:0000256" key="1">
    <source>
        <dbReference type="ARBA" id="ARBA00004496"/>
    </source>
</evidence>
<comment type="similarity">
    <text evidence="2">Belongs to the class-II aminoacyl-tRNA synthetase family.</text>
</comment>
<dbReference type="InterPro" id="IPR045864">
    <property type="entry name" value="aa-tRNA-synth_II/BPL/LPL"/>
</dbReference>
<dbReference type="NCBIfam" id="NF003211">
    <property type="entry name" value="PRK04173.1"/>
    <property type="match status" value="1"/>
</dbReference>
<dbReference type="PRINTS" id="PR01043">
    <property type="entry name" value="TRNASYNTHGLY"/>
</dbReference>
<evidence type="ECO:0000313" key="13">
    <source>
        <dbReference type="Proteomes" id="UP000070544"/>
    </source>
</evidence>
<accession>A0A139AMG9</accession>
<feature type="domain" description="Aminoacyl-transfer RNA synthetases class-II family profile" evidence="11">
    <location>
        <begin position="234"/>
        <end position="619"/>
    </location>
</feature>
<keyword evidence="6" id="KW-0547">Nucleotide-binding</keyword>
<evidence type="ECO:0000259" key="11">
    <source>
        <dbReference type="PROSITE" id="PS50862"/>
    </source>
</evidence>
<evidence type="ECO:0000256" key="3">
    <source>
        <dbReference type="ARBA" id="ARBA00012829"/>
    </source>
</evidence>
<dbReference type="PROSITE" id="PS50862">
    <property type="entry name" value="AA_TRNA_LIGASE_II"/>
    <property type="match status" value="1"/>
</dbReference>
<dbReference type="Gene3D" id="3.30.720.200">
    <property type="match status" value="1"/>
</dbReference>
<comment type="subcellular location">
    <subcellularLocation>
        <location evidence="1">Cytoplasm</location>
    </subcellularLocation>
</comment>
<sequence>MPSSQHRDFNPADLSDHQLSELIGKTTDKIQHLRARDFPPGAVGPEVDRLNILRLEQLQREADTRRVSQRNAPLDRSVLETVLLKRFFYSPSFAIYGGVAGLYDYGPPGCGVQSNLLALWRQHFVIEEDMLEVDCTNLTPHDVFKTSGHVDRFLDYMVRDSDASKPGIFRVDHLIKAVLKERLEEDEKLRKLAQPSQPHADGKKVKKEAKPKFTILEPEVKADYERTLDTLDNLDQNGFKEVLRKFDIRAPDTGNPVTDPEEFNLMFVTQIGPTGALRGYLRPETAQGHFVNFKRLLEFNNQQLPFASASVGKSFRNEIAPRQGLLRVREFTMAEIEHFVDPADKSHPKFKLVKDVRLPLFPRDRQMDGREPIHMTIGEAVAQRIVDNETLGYFVARIGLFLHKIGIDPGRLRFRQHMANEMAHYATDCWDAEILTSYGWIECVGCADRSAYDLTQHSRRTNERLTVQVSLPEPLTRERLVLERNKPRFGPTFKKDAKAVEGYLDSLLDDSCDSAANLGGKDKKDTEKIWDESKLKDLQDRLESGGGKVSVTGTDGKTYELTNDIIKIFKITEKINVREFIPNVIEPSFGIGRILYSLMEHSFYNRQGGDEARNVLAFPVVIAPYKCLVTPISSNELFDPFVDQCSKELRRFNLPIKVDTSSTAIGRRYARNDELGTPFAVTIDFQTVKDGTVTLRERDSLKQIRDTVPVVCGLVADLVAERTTFHQLLLEYPEFVTQDLS</sequence>
<dbReference type="Pfam" id="PF00587">
    <property type="entry name" value="tRNA-synt_2b"/>
    <property type="match status" value="1"/>
</dbReference>
<dbReference type="InterPro" id="IPR033731">
    <property type="entry name" value="GlyRS-like_core"/>
</dbReference>
<evidence type="ECO:0000256" key="5">
    <source>
        <dbReference type="ARBA" id="ARBA00022598"/>
    </source>
</evidence>
<dbReference type="InterPro" id="IPR004154">
    <property type="entry name" value="Anticodon-bd"/>
</dbReference>
<dbReference type="NCBIfam" id="TIGR00389">
    <property type="entry name" value="glyS_dimeric"/>
    <property type="match status" value="1"/>
</dbReference>
<keyword evidence="13" id="KW-1185">Reference proteome</keyword>
<dbReference type="InterPro" id="IPR002314">
    <property type="entry name" value="aa-tRNA-synt_IIb"/>
</dbReference>
<dbReference type="PANTHER" id="PTHR10745:SF0">
    <property type="entry name" value="GLYCINE--TRNA LIGASE"/>
    <property type="match status" value="1"/>
</dbReference>
<dbReference type="FunFam" id="3.40.50.800:FF:000004">
    <property type="entry name" value="Glycine--tRNA ligase 2"/>
    <property type="match status" value="1"/>
</dbReference>
<dbReference type="EMBL" id="KQ965744">
    <property type="protein sequence ID" value="KXS17966.1"/>
    <property type="molecule type" value="Genomic_DNA"/>
</dbReference>
<evidence type="ECO:0000256" key="7">
    <source>
        <dbReference type="ARBA" id="ARBA00022840"/>
    </source>
</evidence>
<dbReference type="InterPro" id="IPR036621">
    <property type="entry name" value="Anticodon-bd_dom_sf"/>
</dbReference>
<dbReference type="GO" id="GO:0005524">
    <property type="term" value="F:ATP binding"/>
    <property type="evidence" value="ECO:0007669"/>
    <property type="project" value="UniProtKB-KW"/>
</dbReference>
<dbReference type="EC" id="6.1.1.14" evidence="3"/>
<dbReference type="InterPro" id="IPR006195">
    <property type="entry name" value="aa-tRNA-synth_II"/>
</dbReference>
<evidence type="ECO:0000256" key="4">
    <source>
        <dbReference type="ARBA" id="ARBA00022490"/>
    </source>
</evidence>
<dbReference type="GO" id="GO:0004820">
    <property type="term" value="F:glycine-tRNA ligase activity"/>
    <property type="evidence" value="ECO:0007669"/>
    <property type="project" value="UniProtKB-EC"/>
</dbReference>
<dbReference type="Gene3D" id="3.40.50.800">
    <property type="entry name" value="Anticodon-binding domain"/>
    <property type="match status" value="1"/>
</dbReference>
<evidence type="ECO:0000313" key="12">
    <source>
        <dbReference type="EMBL" id="KXS17966.1"/>
    </source>
</evidence>
<dbReference type="InterPro" id="IPR027031">
    <property type="entry name" value="Gly-tRNA_synthase/POLG2"/>
</dbReference>
<dbReference type="GO" id="GO:0070150">
    <property type="term" value="P:mitochondrial glycyl-tRNA aminoacylation"/>
    <property type="evidence" value="ECO:0007669"/>
    <property type="project" value="EnsemblFungi"/>
</dbReference>
<reference evidence="12 13" key="1">
    <citation type="journal article" date="2015" name="Genome Biol. Evol.">
        <title>Phylogenomic analyses indicate that early fungi evolved digesting cell walls of algal ancestors of land plants.</title>
        <authorList>
            <person name="Chang Y."/>
            <person name="Wang S."/>
            <person name="Sekimoto S."/>
            <person name="Aerts A.L."/>
            <person name="Choi C."/>
            <person name="Clum A."/>
            <person name="LaButti K.M."/>
            <person name="Lindquist E.A."/>
            <person name="Yee Ngan C."/>
            <person name="Ohm R.A."/>
            <person name="Salamov A.A."/>
            <person name="Grigoriev I.V."/>
            <person name="Spatafora J.W."/>
            <person name="Berbee M.L."/>
        </authorList>
    </citation>
    <scope>NUCLEOTIDE SEQUENCE [LARGE SCALE GENOMIC DNA]</scope>
    <source>
        <strain evidence="12 13">JEL478</strain>
    </source>
</reference>
<evidence type="ECO:0000256" key="2">
    <source>
        <dbReference type="ARBA" id="ARBA00008226"/>
    </source>
</evidence>